<dbReference type="Proteomes" id="UP001171945">
    <property type="component" value="Unassembled WGS sequence"/>
</dbReference>
<keyword evidence="2" id="KW-1185">Reference proteome</keyword>
<proteinExistence type="predicted"/>
<organism evidence="1 2">
    <name type="scientific">Candidatus Marithioploca araucensis</name>
    <dbReference type="NCBI Taxonomy" id="70273"/>
    <lineage>
        <taxon>Bacteria</taxon>
        <taxon>Pseudomonadati</taxon>
        <taxon>Pseudomonadota</taxon>
        <taxon>Gammaproteobacteria</taxon>
        <taxon>Thiotrichales</taxon>
        <taxon>Thiotrichaceae</taxon>
        <taxon>Candidatus Marithioploca</taxon>
    </lineage>
</organism>
<comment type="caution">
    <text evidence="1">The sequence shown here is derived from an EMBL/GenBank/DDBJ whole genome shotgun (WGS) entry which is preliminary data.</text>
</comment>
<reference evidence="1" key="1">
    <citation type="submission" date="2023-06" db="EMBL/GenBank/DDBJ databases">
        <title>Uncultivated large filamentous bacteria from sulfidic sediments reveal new species and different genomic features in energy metabolism and defense.</title>
        <authorList>
            <person name="Fonseca A."/>
        </authorList>
    </citation>
    <scope>NUCLEOTIDE SEQUENCE</scope>
    <source>
        <strain evidence="1">HSG4</strain>
    </source>
</reference>
<accession>A0ABT7VRT1</accession>
<evidence type="ECO:0000313" key="1">
    <source>
        <dbReference type="EMBL" id="MDM8562374.1"/>
    </source>
</evidence>
<dbReference type="EMBL" id="JAUCGM010000130">
    <property type="protein sequence ID" value="MDM8562374.1"/>
    <property type="molecule type" value="Genomic_DNA"/>
</dbReference>
<name>A0ABT7VRT1_9GAMM</name>
<protein>
    <recommendedName>
        <fullName evidence="3">Phosphate-selective porin O and P</fullName>
    </recommendedName>
</protein>
<gene>
    <name evidence="1" type="ORF">QUF54_03375</name>
</gene>
<evidence type="ECO:0008006" key="3">
    <source>
        <dbReference type="Google" id="ProtNLM"/>
    </source>
</evidence>
<evidence type="ECO:0000313" key="2">
    <source>
        <dbReference type="Proteomes" id="UP001171945"/>
    </source>
</evidence>
<sequence>MRFKRNFIYSITILGLISNVQAGEWSGYIAGELRYFPESPLSIDQYDHFNIAFSAEPEYHHEWDNGYQTFSFVPFIRFDQHDSERSHFDIRELTWLKATRDWELRVGIRKVFWGVTESQHLVDIINQTDLVEHPDTEEKLGQPMINLALIRDWGTVDLFLLPGFRERTFPGKKGRLLSGGIPIDTEQTRYESGAEEKHIDWAMRWEHSLGDWDIGLSHFSGTSRDPRFLPSTTDKTDKFVLIPYYEQIDQTGVDLQITKENTLWKFEMISRDEQEGRFTALTGGFEYTFVGIFETDADVGILTEYLFDDRHNNGATPFENDIMLGMRLTLNDAQSTEFLAGAVLDIESNASFYLLETSRRLGERWKLSLEAYIYGNMPTDDLAYGFRNEDFIQLELAWYF</sequence>